<comment type="caution">
    <text evidence="1">The sequence shown here is derived from an EMBL/GenBank/DDBJ whole genome shotgun (WGS) entry which is preliminary data.</text>
</comment>
<organism evidence="1 2">
    <name type="scientific">Tigriopus californicus</name>
    <name type="common">Marine copepod</name>
    <dbReference type="NCBI Taxonomy" id="6832"/>
    <lineage>
        <taxon>Eukaryota</taxon>
        <taxon>Metazoa</taxon>
        <taxon>Ecdysozoa</taxon>
        <taxon>Arthropoda</taxon>
        <taxon>Crustacea</taxon>
        <taxon>Multicrustacea</taxon>
        <taxon>Hexanauplia</taxon>
        <taxon>Copepoda</taxon>
        <taxon>Harpacticoida</taxon>
        <taxon>Harpacticidae</taxon>
        <taxon>Tigriopus</taxon>
    </lineage>
</organism>
<protein>
    <submittedName>
        <fullName evidence="1">Uncharacterized protein</fullName>
    </submittedName>
</protein>
<gene>
    <name evidence="1" type="ORF">TCAL_11910</name>
</gene>
<dbReference type="AlphaFoldDB" id="A0A553PLC6"/>
<keyword evidence="2" id="KW-1185">Reference proteome</keyword>
<name>A0A553PLC6_TIGCA</name>
<accession>A0A553PLC6</accession>
<reference evidence="1 2" key="1">
    <citation type="journal article" date="2018" name="Nat. Ecol. Evol.">
        <title>Genomic signatures of mitonuclear coevolution across populations of Tigriopus californicus.</title>
        <authorList>
            <person name="Barreto F.S."/>
            <person name="Watson E.T."/>
            <person name="Lima T.G."/>
            <person name="Willett C.S."/>
            <person name="Edmands S."/>
            <person name="Li W."/>
            <person name="Burton R.S."/>
        </authorList>
    </citation>
    <scope>NUCLEOTIDE SEQUENCE [LARGE SCALE GENOMIC DNA]</scope>
    <source>
        <strain evidence="1 2">San Diego</strain>
    </source>
</reference>
<proteinExistence type="predicted"/>
<evidence type="ECO:0000313" key="2">
    <source>
        <dbReference type="Proteomes" id="UP000318571"/>
    </source>
</evidence>
<dbReference type="EMBL" id="VCGU01000003">
    <property type="protein sequence ID" value="TRY78462.1"/>
    <property type="molecule type" value="Genomic_DNA"/>
</dbReference>
<sequence length="183" mass="20211">MTPWWKSLDNSALTGDAAKITLTGDTRLLGNAEPAIKKLLARASGQGCNWIIHPTDNDGLIFIRETDGRINVSTTTIKERKNIDEFLESWNGNVGKQTKNEKFRLDLQSYTRDKVFVNLQRNELRSGSSGRQQGGGGNSSSTTVAQIFIPTQLVDELTKKDKIAAFKASMDNKKAVVLTLKVN</sequence>
<evidence type="ECO:0000313" key="1">
    <source>
        <dbReference type="EMBL" id="TRY78462.1"/>
    </source>
</evidence>
<dbReference type="Proteomes" id="UP000318571">
    <property type="component" value="Chromosome 11"/>
</dbReference>